<dbReference type="OrthoDB" id="1431437at2759"/>
<dbReference type="InParanoid" id="A0A0R0ELZ5"/>
<evidence type="ECO:0000256" key="1">
    <source>
        <dbReference type="ARBA" id="ARBA00004123"/>
    </source>
</evidence>
<reference evidence="7 8" key="1">
    <citation type="journal article" date="2010" name="Nature">
        <title>Genome sequence of the palaeopolyploid soybean.</title>
        <authorList>
            <person name="Schmutz J."/>
            <person name="Cannon S.B."/>
            <person name="Schlueter J."/>
            <person name="Ma J."/>
            <person name="Mitros T."/>
            <person name="Nelson W."/>
            <person name="Hyten D.L."/>
            <person name="Song Q."/>
            <person name="Thelen J.J."/>
            <person name="Cheng J."/>
            <person name="Xu D."/>
            <person name="Hellsten U."/>
            <person name="May G.D."/>
            <person name="Yu Y."/>
            <person name="Sakurai T."/>
            <person name="Umezawa T."/>
            <person name="Bhattacharyya M.K."/>
            <person name="Sandhu D."/>
            <person name="Valliyodan B."/>
            <person name="Lindquist E."/>
            <person name="Peto M."/>
            <person name="Grant D."/>
            <person name="Shu S."/>
            <person name="Goodstein D."/>
            <person name="Barry K."/>
            <person name="Futrell-Griggs M."/>
            <person name="Abernathy B."/>
            <person name="Du J."/>
            <person name="Tian Z."/>
            <person name="Zhu L."/>
            <person name="Gill N."/>
            <person name="Joshi T."/>
            <person name="Libault M."/>
            <person name="Sethuraman A."/>
            <person name="Zhang X.-C."/>
            <person name="Shinozaki K."/>
            <person name="Nguyen H.T."/>
            <person name="Wing R.A."/>
            <person name="Cregan P."/>
            <person name="Specht J."/>
            <person name="Grimwood J."/>
            <person name="Rokhsar D."/>
            <person name="Stacey G."/>
            <person name="Shoemaker R.C."/>
            <person name="Jackson S.A."/>
        </authorList>
    </citation>
    <scope>NUCLEOTIDE SEQUENCE [LARGE SCALE GENOMIC DNA]</scope>
    <source>
        <strain evidence="8">cv. Williams 82</strain>
        <tissue evidence="7">Callus</tissue>
    </source>
</reference>
<keyword evidence="2" id="KW-0805">Transcription regulation</keyword>
<dbReference type="SMR" id="A0A0R0ELZ5"/>
<dbReference type="PANTHER" id="PTHR31920">
    <property type="entry name" value="B3 DOMAIN-CONTAINING"/>
    <property type="match status" value="1"/>
</dbReference>
<evidence type="ECO:0000313" key="9">
    <source>
        <dbReference type="Proteomes" id="UP000008827"/>
    </source>
</evidence>
<evidence type="ECO:0000256" key="4">
    <source>
        <dbReference type="ARBA" id="ARBA00023163"/>
    </source>
</evidence>
<dbReference type="AlphaFoldDB" id="A0A0R0ELZ5"/>
<sequence length="430" mass="49757">MSFGLPSNKGFGKEDNCNRIPRSFVNKCWEGISNPVLLLLPNGVEWKVKWKKLDADILLIEDWKEFAEFCSLDKDHLLVFEYLRKSQFLVVIFDQNGLEMEYPLMGGTLDGDEKGNSLCQHKRAKSPLPFSSSIKKVKGKTLTSYPSHGVRTERAQSQRTKVEFSKEFLAEDLERGGRGRGMMNAKRRCSNSNALKSSTALERAKAFRSENPFFIREMHPSYIHKYIMVMPGNFLTEDQQKENDSVTLWISEERAWHVKFYTNRSSGQINLSTGWVDFVKDNNLKIGNVCVFEQIKKTRISFRVFIFRDGEESSPSNFSDSEFRGCNNEVSENHFTLSIKPCQFYCMNVPKKFIRNHEMDGINEVTLQVGKRSWNVKLDCYGRFTSGLHDFMSQHNVEAGDVIHFELIDKKKFVFQVRVTRCISIDFELL</sequence>
<dbReference type="PANTHER" id="PTHR31920:SF108">
    <property type="entry name" value="B3 DOMAIN-CONTAINING TRANSCRIPTION FACTOR VRN1-LIKE"/>
    <property type="match status" value="1"/>
</dbReference>
<dbReference type="Gramene" id="KRG90686">
    <property type="protein sequence ID" value="KRG90686"/>
    <property type="gene ID" value="GLYMA_20G107900"/>
</dbReference>
<accession>A0A0R0ELZ5</accession>
<organism evidence="7">
    <name type="scientific">Glycine max</name>
    <name type="common">Soybean</name>
    <name type="synonym">Glycine hispida</name>
    <dbReference type="NCBI Taxonomy" id="3847"/>
    <lineage>
        <taxon>Eukaryota</taxon>
        <taxon>Viridiplantae</taxon>
        <taxon>Streptophyta</taxon>
        <taxon>Embryophyta</taxon>
        <taxon>Tracheophyta</taxon>
        <taxon>Spermatophyta</taxon>
        <taxon>Magnoliopsida</taxon>
        <taxon>eudicotyledons</taxon>
        <taxon>Gunneridae</taxon>
        <taxon>Pentapetalae</taxon>
        <taxon>rosids</taxon>
        <taxon>fabids</taxon>
        <taxon>Fabales</taxon>
        <taxon>Fabaceae</taxon>
        <taxon>Papilionoideae</taxon>
        <taxon>50 kb inversion clade</taxon>
        <taxon>NPAAA clade</taxon>
        <taxon>indigoferoid/millettioid clade</taxon>
        <taxon>Phaseoleae</taxon>
        <taxon>Glycine</taxon>
        <taxon>Glycine subgen. Soja</taxon>
    </lineage>
</organism>
<name>A0A0R0ELZ5_SOYBN</name>
<dbReference type="SUPFAM" id="SSF101936">
    <property type="entry name" value="DNA-binding pseudobarrel domain"/>
    <property type="match status" value="3"/>
</dbReference>
<dbReference type="GO" id="GO:0003677">
    <property type="term" value="F:DNA binding"/>
    <property type="evidence" value="ECO:0007669"/>
    <property type="project" value="UniProtKB-KW"/>
</dbReference>
<dbReference type="Pfam" id="PF02362">
    <property type="entry name" value="B3"/>
    <property type="match status" value="3"/>
</dbReference>
<evidence type="ECO:0000259" key="6">
    <source>
        <dbReference type="PROSITE" id="PS50863"/>
    </source>
</evidence>
<feature type="domain" description="TF-B3" evidence="6">
    <location>
        <begin position="20"/>
        <end position="96"/>
    </location>
</feature>
<dbReference type="Gene3D" id="2.40.330.10">
    <property type="entry name" value="DNA-binding pseudobarrel domain"/>
    <property type="match status" value="3"/>
</dbReference>
<feature type="domain" description="TF-B3" evidence="6">
    <location>
        <begin position="332"/>
        <end position="421"/>
    </location>
</feature>
<evidence type="ECO:0000313" key="7">
    <source>
        <dbReference type="EMBL" id="KRG90686.1"/>
    </source>
</evidence>
<dbReference type="EnsemblPlants" id="KRG90686">
    <property type="protein sequence ID" value="KRG90686"/>
    <property type="gene ID" value="GLYMA_20G107900"/>
</dbReference>
<gene>
    <name evidence="7" type="ORF">GLYMA_20G107900</name>
</gene>
<dbReference type="PROSITE" id="PS50863">
    <property type="entry name" value="B3"/>
    <property type="match status" value="3"/>
</dbReference>
<proteinExistence type="predicted"/>
<dbReference type="CDD" id="cd10017">
    <property type="entry name" value="B3_DNA"/>
    <property type="match status" value="3"/>
</dbReference>
<evidence type="ECO:0000256" key="5">
    <source>
        <dbReference type="ARBA" id="ARBA00023242"/>
    </source>
</evidence>
<comment type="subcellular location">
    <subcellularLocation>
        <location evidence="1">Nucleus</location>
    </subcellularLocation>
</comment>
<keyword evidence="3" id="KW-0238">DNA-binding</keyword>
<protein>
    <recommendedName>
        <fullName evidence="6">TF-B3 domain-containing protein</fullName>
    </recommendedName>
</protein>
<evidence type="ECO:0000256" key="2">
    <source>
        <dbReference type="ARBA" id="ARBA00023015"/>
    </source>
</evidence>
<dbReference type="STRING" id="3847.A0A0R0ELZ5"/>
<keyword evidence="4" id="KW-0804">Transcription</keyword>
<dbReference type="InterPro" id="IPR015300">
    <property type="entry name" value="DNA-bd_pseudobarrel_sf"/>
</dbReference>
<reference evidence="7" key="3">
    <citation type="submission" date="2018-07" db="EMBL/GenBank/DDBJ databases">
        <title>WGS assembly of Glycine max.</title>
        <authorList>
            <person name="Schmutz J."/>
            <person name="Cannon S."/>
            <person name="Schlueter J."/>
            <person name="Ma J."/>
            <person name="Mitros T."/>
            <person name="Nelson W."/>
            <person name="Hyten D."/>
            <person name="Song Q."/>
            <person name="Thelen J."/>
            <person name="Cheng J."/>
            <person name="Xu D."/>
            <person name="Hellsten U."/>
            <person name="May G."/>
            <person name="Yu Y."/>
            <person name="Sakurai T."/>
            <person name="Umezawa T."/>
            <person name="Bhattacharyya M."/>
            <person name="Sandhu D."/>
            <person name="Valliyodan B."/>
            <person name="Lindquist E."/>
            <person name="Peto M."/>
            <person name="Grant D."/>
            <person name="Shu S."/>
            <person name="Goodstein D."/>
            <person name="Barry K."/>
            <person name="Futrell-Griggs M."/>
            <person name="Abernathy B."/>
            <person name="Du J."/>
            <person name="Tian Z."/>
            <person name="Zhu L."/>
            <person name="Gill N."/>
            <person name="Joshi T."/>
            <person name="Libault M."/>
            <person name="Sethuraman A."/>
            <person name="Zhang X."/>
            <person name="Shinozaki K."/>
            <person name="Nguyen H."/>
            <person name="Wing R."/>
            <person name="Cregan P."/>
            <person name="Specht J."/>
            <person name="Grimwood J."/>
            <person name="Rokhsar D."/>
            <person name="Stacey G."/>
            <person name="Shoemaker R."/>
            <person name="Jackson S."/>
        </authorList>
    </citation>
    <scope>NUCLEOTIDE SEQUENCE</scope>
    <source>
        <tissue evidence="7">Callus</tissue>
    </source>
</reference>
<reference evidence="8" key="2">
    <citation type="submission" date="2018-02" db="UniProtKB">
        <authorList>
            <consortium name="EnsemblPlants"/>
        </authorList>
    </citation>
    <scope>IDENTIFICATION</scope>
    <source>
        <strain evidence="8">Williams 82</strain>
    </source>
</reference>
<dbReference type="GO" id="GO:0005634">
    <property type="term" value="C:nucleus"/>
    <property type="evidence" value="ECO:0007669"/>
    <property type="project" value="UniProtKB-SubCell"/>
</dbReference>
<evidence type="ECO:0000256" key="3">
    <source>
        <dbReference type="ARBA" id="ARBA00023125"/>
    </source>
</evidence>
<keyword evidence="9" id="KW-1185">Reference proteome</keyword>
<feature type="domain" description="TF-B3" evidence="6">
    <location>
        <begin position="213"/>
        <end position="310"/>
    </location>
</feature>
<dbReference type="OMA" id="FTIICCE"/>
<dbReference type="EMBL" id="CM000853">
    <property type="protein sequence ID" value="KRG90686.1"/>
    <property type="molecule type" value="Genomic_DNA"/>
</dbReference>
<dbReference type="Proteomes" id="UP000008827">
    <property type="component" value="Chromosome 20"/>
</dbReference>
<dbReference type="SMART" id="SM01019">
    <property type="entry name" value="B3"/>
    <property type="match status" value="3"/>
</dbReference>
<dbReference type="InterPro" id="IPR050655">
    <property type="entry name" value="Plant_B3_domain"/>
</dbReference>
<dbReference type="InterPro" id="IPR003340">
    <property type="entry name" value="B3_DNA-bd"/>
</dbReference>
<evidence type="ECO:0000313" key="8">
    <source>
        <dbReference type="EnsemblPlants" id="KRG90686"/>
    </source>
</evidence>
<keyword evidence="5" id="KW-0539">Nucleus</keyword>